<proteinExistence type="predicted"/>
<name>A0A5Q6RXW7_9ACTN</name>
<evidence type="ECO:0000259" key="4">
    <source>
        <dbReference type="Pfam" id="PF00107"/>
    </source>
</evidence>
<evidence type="ECO:0000259" key="5">
    <source>
        <dbReference type="Pfam" id="PF08240"/>
    </source>
</evidence>
<dbReference type="InterPro" id="IPR011032">
    <property type="entry name" value="GroES-like_sf"/>
</dbReference>
<dbReference type="SUPFAM" id="SSF50129">
    <property type="entry name" value="GroES-like"/>
    <property type="match status" value="1"/>
</dbReference>
<dbReference type="Proteomes" id="UP000307768">
    <property type="component" value="Unassembled WGS sequence"/>
</dbReference>
<reference evidence="6 7" key="1">
    <citation type="submission" date="2019-09" db="EMBL/GenBank/DDBJ databases">
        <title>Mumia zhuanghuii sp. nov. isolated from the intestinal contents of plateau pika (Ochotona curzoniae) in the Qinghai-Tibet plateau of China.</title>
        <authorList>
            <person name="Tian Z."/>
        </authorList>
    </citation>
    <scope>NUCLEOTIDE SEQUENCE [LARGE SCALE GENOMIC DNA]</scope>
    <source>
        <strain evidence="7">350</strain>
    </source>
</reference>
<comment type="caution">
    <text evidence="6">The sequence shown here is derived from an EMBL/GenBank/DDBJ whole genome shotgun (WGS) entry which is preliminary data.</text>
</comment>
<evidence type="ECO:0000313" key="6">
    <source>
        <dbReference type="EMBL" id="KAA1422933.1"/>
    </source>
</evidence>
<dbReference type="InterPro" id="IPR013149">
    <property type="entry name" value="ADH-like_C"/>
</dbReference>
<accession>A0A5Q6RXW7</accession>
<feature type="domain" description="Alcohol dehydrogenase-like N-terminal" evidence="5">
    <location>
        <begin position="25"/>
        <end position="140"/>
    </location>
</feature>
<evidence type="ECO:0000256" key="3">
    <source>
        <dbReference type="ARBA" id="ARBA00022833"/>
    </source>
</evidence>
<evidence type="ECO:0000313" key="7">
    <source>
        <dbReference type="Proteomes" id="UP000307768"/>
    </source>
</evidence>
<dbReference type="InterPro" id="IPR013154">
    <property type="entry name" value="ADH-like_N"/>
</dbReference>
<dbReference type="SUPFAM" id="SSF51735">
    <property type="entry name" value="NAD(P)-binding Rossmann-fold domains"/>
    <property type="match status" value="1"/>
</dbReference>
<dbReference type="OrthoDB" id="241504at2"/>
<dbReference type="InterPro" id="IPR036291">
    <property type="entry name" value="NAD(P)-bd_dom_sf"/>
</dbReference>
<dbReference type="PANTHER" id="PTHR42813:SF2">
    <property type="entry name" value="DEHYDROGENASE, ZINC-CONTAINING, PUTATIVE (AFU_ORTHOLOGUE AFUA_2G02810)-RELATED"/>
    <property type="match status" value="1"/>
</dbReference>
<keyword evidence="3" id="KW-0862">Zinc</keyword>
<dbReference type="EMBL" id="VDFQ02000003">
    <property type="protein sequence ID" value="KAA1422933.1"/>
    <property type="molecule type" value="Genomic_DNA"/>
</dbReference>
<organism evidence="6 7">
    <name type="scientific">Mumia zhuanghuii</name>
    <dbReference type="NCBI Taxonomy" id="2585211"/>
    <lineage>
        <taxon>Bacteria</taxon>
        <taxon>Bacillati</taxon>
        <taxon>Actinomycetota</taxon>
        <taxon>Actinomycetes</taxon>
        <taxon>Propionibacteriales</taxon>
        <taxon>Nocardioidaceae</taxon>
        <taxon>Mumia</taxon>
    </lineage>
</organism>
<dbReference type="Pfam" id="PF08240">
    <property type="entry name" value="ADH_N"/>
    <property type="match status" value="1"/>
</dbReference>
<feature type="domain" description="Alcohol dehydrogenase-like C-terminal" evidence="4">
    <location>
        <begin position="189"/>
        <end position="256"/>
    </location>
</feature>
<evidence type="ECO:0000256" key="2">
    <source>
        <dbReference type="ARBA" id="ARBA00022723"/>
    </source>
</evidence>
<protein>
    <submittedName>
        <fullName evidence="6">Alcohol dehydrogenase catalytic domain-containing protein</fullName>
    </submittedName>
</protein>
<dbReference type="Gene3D" id="3.40.50.720">
    <property type="entry name" value="NAD(P)-binding Rossmann-like Domain"/>
    <property type="match status" value="1"/>
</dbReference>
<dbReference type="GO" id="GO:0046872">
    <property type="term" value="F:metal ion binding"/>
    <property type="evidence" value="ECO:0007669"/>
    <property type="project" value="UniProtKB-KW"/>
</dbReference>
<evidence type="ECO:0000256" key="1">
    <source>
        <dbReference type="ARBA" id="ARBA00001947"/>
    </source>
</evidence>
<dbReference type="AlphaFoldDB" id="A0A5Q6RXW7"/>
<dbReference type="PANTHER" id="PTHR42813">
    <property type="entry name" value="ZINC-TYPE ALCOHOL DEHYDROGENASE-LIKE"/>
    <property type="match status" value="1"/>
</dbReference>
<comment type="cofactor">
    <cofactor evidence="1">
        <name>Zn(2+)</name>
        <dbReference type="ChEBI" id="CHEBI:29105"/>
    </cofactor>
</comment>
<dbReference type="Gene3D" id="3.90.180.10">
    <property type="entry name" value="Medium-chain alcohol dehydrogenases, catalytic domain"/>
    <property type="match status" value="1"/>
</dbReference>
<dbReference type="RefSeq" id="WP_149769884.1">
    <property type="nucleotide sequence ID" value="NZ_VDFQ02000003.1"/>
</dbReference>
<dbReference type="Pfam" id="PF00107">
    <property type="entry name" value="ADH_zinc_N"/>
    <property type="match status" value="1"/>
</dbReference>
<gene>
    <name evidence="6" type="ORF">FE697_012390</name>
</gene>
<sequence length="392" mass="41963">MKAVTWQGRRDVRVEEVPDPRIEEPTDAVIRVTSTGLCGSDLHLYEVLGPYMTPGDVLGHEPLGVVEEVGSGVTDLSVGDRVVVPFQISCGACWMCDRELYSQCETTQVRSQGKGAALFGYSALYGQVPGGQAEYLRVPLASSTAVRVEHGPPDDRFVYLSDVLPTAYQALEFAAVPDGGTLLVLGLGPIGQMVARLAAHRGVRTIGVDLVDERLVRAAAHGAEVLDAREDDLAERVRDLTAGRGPESVVDAVGMEAHGSPVAKAAHTVVGVLPDVLSKPLMDHLGVDRLAALMTAIEVVQRGGTISLSGVYGGAADPLPMLDLFDKQVQLRMGQANVRRWIPRLLPLVQDPSDPLDVEGFATHHMPLDEAPSAYAAFQRKSDGAQKILFRP</sequence>
<keyword evidence="2" id="KW-0479">Metal-binding</keyword>